<sequence>MLRRSDCTYSEAYIPQIKKARLSEMENVYRYRNILTGLTDKYYRDMMLEALTDCIIHLSKYDYILYLNLERNLSNRKNLRQVKEFTIEELSRYDGSNGNPAYVAVNGVVYDLSSEASWGGGTHFGLTAGMDLTLHFEKCHSTPPILSKLPKVGILKS</sequence>
<accession>A0A937K2T4</accession>
<dbReference type="InterPro" id="IPR036400">
    <property type="entry name" value="Cyt_B5-like_heme/steroid_sf"/>
</dbReference>
<evidence type="ECO:0000313" key="3">
    <source>
        <dbReference type="Proteomes" id="UP000623681"/>
    </source>
</evidence>
<evidence type="ECO:0000259" key="1">
    <source>
        <dbReference type="SMART" id="SM01117"/>
    </source>
</evidence>
<dbReference type="Gene3D" id="3.10.120.10">
    <property type="entry name" value="Cytochrome b5-like heme/steroid binding domain"/>
    <property type="match status" value="1"/>
</dbReference>
<dbReference type="EMBL" id="JAESWA010000022">
    <property type="protein sequence ID" value="MBL4931736.1"/>
    <property type="molecule type" value="Genomic_DNA"/>
</dbReference>
<organism evidence="2 3">
    <name type="scientific">Clostridium paridis</name>
    <dbReference type="NCBI Taxonomy" id="2803863"/>
    <lineage>
        <taxon>Bacteria</taxon>
        <taxon>Bacillati</taxon>
        <taxon>Bacillota</taxon>
        <taxon>Clostridia</taxon>
        <taxon>Eubacteriales</taxon>
        <taxon>Clostridiaceae</taxon>
        <taxon>Clostridium</taxon>
    </lineage>
</organism>
<evidence type="ECO:0000313" key="2">
    <source>
        <dbReference type="EMBL" id="MBL4931736.1"/>
    </source>
</evidence>
<name>A0A937K2T4_9CLOT</name>
<feature type="domain" description="Cytochrome b5 heme-binding" evidence="1">
    <location>
        <begin position="85"/>
        <end position="156"/>
    </location>
</feature>
<dbReference type="Proteomes" id="UP000623681">
    <property type="component" value="Unassembled WGS sequence"/>
</dbReference>
<dbReference type="AlphaFoldDB" id="A0A937K2T4"/>
<reference evidence="2" key="1">
    <citation type="submission" date="2021-01" db="EMBL/GenBank/DDBJ databases">
        <title>Genome public.</title>
        <authorList>
            <person name="Liu C."/>
            <person name="Sun Q."/>
        </authorList>
    </citation>
    <scope>NUCLEOTIDE SEQUENCE</scope>
    <source>
        <strain evidence="2">YIM B02565</strain>
    </source>
</reference>
<dbReference type="Pfam" id="PF00173">
    <property type="entry name" value="Cyt-b5"/>
    <property type="match status" value="1"/>
</dbReference>
<dbReference type="SMART" id="SM01117">
    <property type="entry name" value="Cyt-b5"/>
    <property type="match status" value="1"/>
</dbReference>
<dbReference type="InterPro" id="IPR001199">
    <property type="entry name" value="Cyt_B5-like_heme/steroid-bd"/>
</dbReference>
<protein>
    <recommendedName>
        <fullName evidence="1">Cytochrome b5 heme-binding domain-containing protein</fullName>
    </recommendedName>
</protein>
<gene>
    <name evidence="2" type="ORF">JK634_07970</name>
</gene>
<comment type="caution">
    <text evidence="2">The sequence shown here is derived from an EMBL/GenBank/DDBJ whole genome shotgun (WGS) entry which is preliminary data.</text>
</comment>
<proteinExistence type="predicted"/>
<keyword evidence="3" id="KW-1185">Reference proteome</keyword>
<dbReference type="SUPFAM" id="SSF55856">
    <property type="entry name" value="Cytochrome b5-like heme/steroid binding domain"/>
    <property type="match status" value="1"/>
</dbReference>